<dbReference type="SUPFAM" id="SSF54695">
    <property type="entry name" value="POZ domain"/>
    <property type="match status" value="1"/>
</dbReference>
<evidence type="ECO:0000313" key="2">
    <source>
        <dbReference type="Proteomes" id="UP000887578"/>
    </source>
</evidence>
<protein>
    <submittedName>
        <fullName evidence="3">BTB domain-containing protein</fullName>
    </submittedName>
</protein>
<dbReference type="PROSITE" id="PS50097">
    <property type="entry name" value="BTB"/>
    <property type="match status" value="1"/>
</dbReference>
<dbReference type="InterPro" id="IPR011333">
    <property type="entry name" value="SKP1/BTB/POZ_sf"/>
</dbReference>
<feature type="domain" description="BTB" evidence="1">
    <location>
        <begin position="22"/>
        <end position="87"/>
    </location>
</feature>
<accession>A0A914P7B6</accession>
<dbReference type="WBParaSite" id="PDA_v2.g11058.t1">
    <property type="protein sequence ID" value="PDA_v2.g11058.t1"/>
    <property type="gene ID" value="PDA_v2.g11058"/>
</dbReference>
<dbReference type="PANTHER" id="PTHR45774:SF3">
    <property type="entry name" value="BTB (POZ) DOMAIN-CONTAINING 2B-RELATED"/>
    <property type="match status" value="1"/>
</dbReference>
<dbReference type="Gene3D" id="3.30.710.10">
    <property type="entry name" value="Potassium Channel Kv1.1, Chain A"/>
    <property type="match status" value="1"/>
</dbReference>
<dbReference type="CDD" id="cd18186">
    <property type="entry name" value="BTB_POZ_ZBTB_KLHL-like"/>
    <property type="match status" value="1"/>
</dbReference>
<dbReference type="PANTHER" id="PTHR45774">
    <property type="entry name" value="BTB/POZ DOMAIN-CONTAINING"/>
    <property type="match status" value="1"/>
</dbReference>
<dbReference type="AlphaFoldDB" id="A0A914P7B6"/>
<evidence type="ECO:0000259" key="1">
    <source>
        <dbReference type="PROSITE" id="PS50097"/>
    </source>
</evidence>
<organism evidence="2 3">
    <name type="scientific">Panagrolaimus davidi</name>
    <dbReference type="NCBI Taxonomy" id="227884"/>
    <lineage>
        <taxon>Eukaryota</taxon>
        <taxon>Metazoa</taxon>
        <taxon>Ecdysozoa</taxon>
        <taxon>Nematoda</taxon>
        <taxon>Chromadorea</taxon>
        <taxon>Rhabditida</taxon>
        <taxon>Tylenchina</taxon>
        <taxon>Panagrolaimomorpha</taxon>
        <taxon>Panagrolaimoidea</taxon>
        <taxon>Panagrolaimidae</taxon>
        <taxon>Panagrolaimus</taxon>
    </lineage>
</organism>
<dbReference type="Proteomes" id="UP000887578">
    <property type="component" value="Unplaced"/>
</dbReference>
<evidence type="ECO:0000313" key="3">
    <source>
        <dbReference type="WBParaSite" id="PDA_v2.g11058.t1"/>
    </source>
</evidence>
<dbReference type="Pfam" id="PF00651">
    <property type="entry name" value="BTB"/>
    <property type="match status" value="1"/>
</dbReference>
<dbReference type="InterPro" id="IPR000210">
    <property type="entry name" value="BTB/POZ_dom"/>
</dbReference>
<proteinExistence type="predicted"/>
<sequence length="373" mass="44146">MAQFNDKRYQMFKDQNTEKAYFDVTFDVEGKLIHAHKYMLSSVSDVLQRMISDTWKNGKTIKTEKNSYNDFYEFLTFLYSGNCKLNDENIFSMVDMSEFYQVKELQIKCDDFLSKKEYTKENFLVFFETLSNYSLPLFEKTLFKAENGINLIESDRFMETSKEIIMKIVNFKDRFVSEEKLFEKIYEWAENQAKKKQSESNEETLNLNNSIKSELIEILPFMRFKKMKLDFLINYVVKKGFLFSFEKLSEILNSAQANINFYVKVKITNEHGKSISCMLPNNSDFVDNINSLKNRRCTGYCRQIAYWTEPQIKIPSTKSQIKKRNGIEWYLYCNNGAIGVMQYSTITTEYLIAEMIAETSSFEITYYCKVEIE</sequence>
<keyword evidence="2" id="KW-1185">Reference proteome</keyword>
<name>A0A914P7B6_9BILA</name>
<dbReference type="SMART" id="SM00225">
    <property type="entry name" value="BTB"/>
    <property type="match status" value="1"/>
</dbReference>
<reference evidence="3" key="1">
    <citation type="submission" date="2022-11" db="UniProtKB">
        <authorList>
            <consortium name="WormBaseParasite"/>
        </authorList>
    </citation>
    <scope>IDENTIFICATION</scope>
</reference>
<dbReference type="Gene3D" id="1.25.40.420">
    <property type="match status" value="1"/>
</dbReference>